<proteinExistence type="predicted"/>
<feature type="domain" description="GtrA/DPMS transmembrane" evidence="7">
    <location>
        <begin position="89"/>
        <end position="216"/>
    </location>
</feature>
<keyword evidence="3 6" id="KW-1133">Transmembrane helix</keyword>
<dbReference type="STRING" id="880526.GCA_000427365_01170"/>
<protein>
    <submittedName>
        <fullName evidence="8">GtrA-like protein</fullName>
    </submittedName>
</protein>
<keyword evidence="2 6" id="KW-0812">Transmembrane</keyword>
<dbReference type="Proteomes" id="UP000255233">
    <property type="component" value="Unassembled WGS sequence"/>
</dbReference>
<dbReference type="AlphaFoldDB" id="A0A379MQG3"/>
<keyword evidence="4 6" id="KW-0472">Membrane</keyword>
<sequence>MAAEHVRHIEIYNQVHKYNDLPGISAARPAGPDRREKPTRPRKREPPGSGKTNEGKKMYFCDMRKAITRLADFFYIRPLRRIVPQETFRYAFVGGLNLLFNAVFYWFCYNFVLGQRDTDFGIVVVSAPILAFLVTFVVTFFTGFYLARNIAFGKSEVHGAKQLFRYAQVVAVNIAINYFGLKLLVGTLGVYPSIANVMIQVVTVTFSYVAQRFYTFRTHRCP</sequence>
<dbReference type="Pfam" id="PF04138">
    <property type="entry name" value="GtrA_DPMS_TM"/>
    <property type="match status" value="1"/>
</dbReference>
<evidence type="ECO:0000256" key="1">
    <source>
        <dbReference type="ARBA" id="ARBA00004141"/>
    </source>
</evidence>
<evidence type="ECO:0000313" key="8">
    <source>
        <dbReference type="EMBL" id="SUE33077.1"/>
    </source>
</evidence>
<evidence type="ECO:0000259" key="7">
    <source>
        <dbReference type="Pfam" id="PF04138"/>
    </source>
</evidence>
<evidence type="ECO:0000256" key="2">
    <source>
        <dbReference type="ARBA" id="ARBA00022692"/>
    </source>
</evidence>
<evidence type="ECO:0000256" key="5">
    <source>
        <dbReference type="SAM" id="MobiDB-lite"/>
    </source>
</evidence>
<reference evidence="8 9" key="1">
    <citation type="submission" date="2018-06" db="EMBL/GenBank/DDBJ databases">
        <authorList>
            <consortium name="Pathogen Informatics"/>
            <person name="Doyle S."/>
        </authorList>
    </citation>
    <scope>NUCLEOTIDE SEQUENCE [LARGE SCALE GENOMIC DNA]</scope>
    <source>
        <strain evidence="8 9">NCTC11190</strain>
    </source>
</reference>
<dbReference type="GO" id="GO:0000271">
    <property type="term" value="P:polysaccharide biosynthetic process"/>
    <property type="evidence" value="ECO:0007669"/>
    <property type="project" value="InterPro"/>
</dbReference>
<feature type="transmembrane region" description="Helical" evidence="6">
    <location>
        <begin position="87"/>
        <end position="108"/>
    </location>
</feature>
<dbReference type="GO" id="GO:0016020">
    <property type="term" value="C:membrane"/>
    <property type="evidence" value="ECO:0007669"/>
    <property type="project" value="UniProtKB-SubCell"/>
</dbReference>
<evidence type="ECO:0000256" key="4">
    <source>
        <dbReference type="ARBA" id="ARBA00023136"/>
    </source>
</evidence>
<feature type="transmembrane region" description="Helical" evidence="6">
    <location>
        <begin position="120"/>
        <end position="146"/>
    </location>
</feature>
<gene>
    <name evidence="8" type="ORF">NCTC11190_00272</name>
</gene>
<dbReference type="EMBL" id="UGVL01000001">
    <property type="protein sequence ID" value="SUE33077.1"/>
    <property type="molecule type" value="Genomic_DNA"/>
</dbReference>
<accession>A0A379MQG3</accession>
<evidence type="ECO:0000313" key="9">
    <source>
        <dbReference type="Proteomes" id="UP000255233"/>
    </source>
</evidence>
<feature type="region of interest" description="Disordered" evidence="5">
    <location>
        <begin position="22"/>
        <end position="55"/>
    </location>
</feature>
<name>A0A379MQG3_9BACT</name>
<feature type="transmembrane region" description="Helical" evidence="6">
    <location>
        <begin position="190"/>
        <end position="210"/>
    </location>
</feature>
<dbReference type="InterPro" id="IPR007267">
    <property type="entry name" value="GtrA_DPMS_TM"/>
</dbReference>
<dbReference type="OrthoDB" id="771485at2"/>
<evidence type="ECO:0000256" key="3">
    <source>
        <dbReference type="ARBA" id="ARBA00022989"/>
    </source>
</evidence>
<organism evidence="8 9">
    <name type="scientific">Rikenella microfusus</name>
    <dbReference type="NCBI Taxonomy" id="28139"/>
    <lineage>
        <taxon>Bacteria</taxon>
        <taxon>Pseudomonadati</taxon>
        <taxon>Bacteroidota</taxon>
        <taxon>Bacteroidia</taxon>
        <taxon>Bacteroidales</taxon>
        <taxon>Rikenellaceae</taxon>
        <taxon>Rikenella</taxon>
    </lineage>
</organism>
<keyword evidence="9" id="KW-1185">Reference proteome</keyword>
<evidence type="ECO:0000256" key="6">
    <source>
        <dbReference type="SAM" id="Phobius"/>
    </source>
</evidence>
<comment type="subcellular location">
    <subcellularLocation>
        <location evidence="1">Membrane</location>
        <topology evidence="1">Multi-pass membrane protein</topology>
    </subcellularLocation>
</comment>